<evidence type="ECO:0000313" key="3">
    <source>
        <dbReference type="Proteomes" id="UP000440224"/>
    </source>
</evidence>
<proteinExistence type="predicted"/>
<dbReference type="SUPFAM" id="SSF52540">
    <property type="entry name" value="P-loop containing nucleoside triphosphate hydrolases"/>
    <property type="match status" value="1"/>
</dbReference>
<feature type="domain" description="CobQ/CobB/MinD/ParA nucleotide binding" evidence="1">
    <location>
        <begin position="10"/>
        <end position="273"/>
    </location>
</feature>
<gene>
    <name evidence="2" type="ORF">GF068_27010</name>
</gene>
<name>A0A6N7PUE5_9BACT</name>
<evidence type="ECO:0000313" key="2">
    <source>
        <dbReference type="EMBL" id="MRG95539.1"/>
    </source>
</evidence>
<dbReference type="Proteomes" id="UP000440224">
    <property type="component" value="Unassembled WGS sequence"/>
</dbReference>
<accession>A0A6N7PUE5</accession>
<dbReference type="EMBL" id="WJIE01000008">
    <property type="protein sequence ID" value="MRG95539.1"/>
    <property type="molecule type" value="Genomic_DNA"/>
</dbReference>
<comment type="caution">
    <text evidence="2">The sequence shown here is derived from an EMBL/GenBank/DDBJ whole genome shotgun (WGS) entry which is preliminary data.</text>
</comment>
<dbReference type="AlphaFoldDB" id="A0A6N7PUE5"/>
<dbReference type="InterPro" id="IPR002586">
    <property type="entry name" value="CobQ/CobB/MinD/ParA_Nub-bd_dom"/>
</dbReference>
<dbReference type="CDD" id="cd01983">
    <property type="entry name" value="SIMIBI"/>
    <property type="match status" value="1"/>
</dbReference>
<dbReference type="Gene3D" id="3.40.50.300">
    <property type="entry name" value="P-loop containing nucleotide triphosphate hydrolases"/>
    <property type="match status" value="1"/>
</dbReference>
<protein>
    <recommendedName>
        <fullName evidence="1">CobQ/CobB/MinD/ParA nucleotide binding domain-containing protein</fullName>
    </recommendedName>
</protein>
<keyword evidence="3" id="KW-1185">Reference proteome</keyword>
<organism evidence="2 3">
    <name type="scientific">Polyangium spumosum</name>
    <dbReference type="NCBI Taxonomy" id="889282"/>
    <lineage>
        <taxon>Bacteria</taxon>
        <taxon>Pseudomonadati</taxon>
        <taxon>Myxococcota</taxon>
        <taxon>Polyangia</taxon>
        <taxon>Polyangiales</taxon>
        <taxon>Polyangiaceae</taxon>
        <taxon>Polyangium</taxon>
    </lineage>
</organism>
<dbReference type="OrthoDB" id="5502779at2"/>
<sequence length="331" mass="36692">MTDRSIRLHVFCSVKGGVGKSTLATVCAKLLCGLGRVPLLIDCDLLGTSLADGLELRAPDVTLQTDGSLDLDALPTGRFFSVNETRALRAARRTAMQTEERWRYFPHPPPFVNDVLNHAFGYEHAARVDALVWKHQREDGVLYLPSSSTYDDVVESAAWFYGEEFDWARALLRTLGALPSQIPSLTDVVLDLPTGVWGFPHEVLDLVSMLLEPTKKLPNDYPSMGGVRWEPNPFLVTSCDTNDLVPALEYIARHHDIVPNLKPVVNRRVRAPNAVRALARSRLGSISSLAGIEETIAFVDHVPTLANVFWEGDVDMAHVPHDLVETLRLGR</sequence>
<evidence type="ECO:0000259" key="1">
    <source>
        <dbReference type="Pfam" id="PF01656"/>
    </source>
</evidence>
<dbReference type="InterPro" id="IPR027417">
    <property type="entry name" value="P-loop_NTPase"/>
</dbReference>
<reference evidence="2 3" key="1">
    <citation type="submission" date="2019-10" db="EMBL/GenBank/DDBJ databases">
        <title>A soil myxobacterium in the family Polyangiaceae.</title>
        <authorList>
            <person name="Li Y."/>
            <person name="Wang J."/>
        </authorList>
    </citation>
    <scope>NUCLEOTIDE SEQUENCE [LARGE SCALE GENOMIC DNA]</scope>
    <source>
        <strain evidence="2 3">DSM 14734</strain>
    </source>
</reference>
<dbReference type="Pfam" id="PF01656">
    <property type="entry name" value="CbiA"/>
    <property type="match status" value="1"/>
</dbReference>
<dbReference type="RefSeq" id="WP_153822358.1">
    <property type="nucleotide sequence ID" value="NZ_WJIE01000008.1"/>
</dbReference>